<sequence>MEENFRVLQLGGSRHDTGDGDWSLFLDMRLPPKIKVPEFQKYHSTTDPRHHLRHHRGKMLQYWDYEEFVIHTFQDSLARTALDWYMSLKAVYPHVGGPLKQIHRPVQVLCGGAPDSVGAQHYGNDRGGAYYLHLLAHTSSFSNLIDAGKKLDMGVKLSKIEGPAENKEGESLKKAATRTPSAGSRRGRDASVNTVNSGCQAPINIPLITRPHHRPLRRMFHLRCIISNNSQRSKFTILPRRLPFRHRPRSNKPTFTPLAPPPTQQNRPSASRTPQPVQQAPAPQDQQGGATQPRPRKQFTPLSAPLSHIYRQLLVGNKIQSIAPNPDFDPTIQDQSRRCEYHQGALGHTTDNCWKLRERIQQMIDDKQLTFNAVKPPSVQANPLPDHGSSSGPSFNMISVCAIGEYETGQEVSAPFIIEYVLAETTVGYAGFGATPAPLMIEVPVQESYQDSKRHGHDALGSGIRKSGDREQRKSPTAALEIAPEATPIPQKKMTEEEAEAFMKIIKASEYKVVEQMGKSLAHISLLALLLGLEPHREALLKVVTAAQVPKEMAPDLIELTVGSIFSNNISFSDDELPSEGYAHSRALHIICKCNNFVVGRVMIDNGSALNVLDILNAFSLLLGRPWIYSTGAVPSTLHQKLKFIVEERFITVKGEEDYAIYNETAAPYISIGDDQNLPFYSFDTISVIRDYGKVGLSCADRMVGKVLLRHNYIPGSELGAHGQGINRPIEIEEYNNKRGLGLRPSYHEIIEARRGKHLHRLATHYGKINRDILVPPLSHFFLGSPHVGGEPLEEPQPIYFGDGLDEDGRVLEIEESLYRLENRQLTSVEPTEEINVGTEEEPHTLKIRMGLDPTQRARMIDFLKEYQEVFVWSYADMPSLDPSIVKHFLPLDTESFPPKRQHLWRQRADLLLRIKEEGTFCYKVMPFGLKNAGATYQRAMVTLFHDMMHKEIKVYVDDMIAKSKEGEDRLVNLKRLFERLKKYKLRLNPAKRTFGAKSGKLLGFVVSKRGIEVDPDKRLRQYPLYHIIRLLSKADPLKYLLGSPSFMRNIAKWRCQLTEYDIEYVSSTSVKGQAIADHLAEFPIEDDTPINSDFQDEEILQVDEKEDGTAWKMYFDGAVNSTGSGIGAVLISPDGRYYPIAMKVDFPCTNNVAEYKACILGLPTAIDFKVKETHLQHWHQWRALEIEIAKGPAYYDTIQATDEQSWKTLRRLAAHYFLSRETLYSRSFDATLLLCVDENEAQCLMEEIHEGSCGPHMSSLMFTNKLMRPGYFWSTMEADCTKHVRHCLLCQVYVDQIKASPNELRPMAAPWLFLMKAIDVIGPISPKASNGHLFILVAIDYFTKWIEAITLASVTRYGVPETIITDNAKNLNNRIINELLEAANKNIKRIIEKMTMIYKDWHEMLPFALLAYRTSIRTSTGATPYSLYDGPFVVKEVFSGGAIIISDMDGTQNALPINADALKKYYP</sequence>
<protein>
    <recommendedName>
        <fullName evidence="2">G-patch domain-containing protein</fullName>
    </recommendedName>
</protein>
<proteinExistence type="predicted"/>
<dbReference type="InterPro" id="IPR000477">
    <property type="entry name" value="RT_dom"/>
</dbReference>
<evidence type="ECO:0000259" key="2">
    <source>
        <dbReference type="PROSITE" id="PS50174"/>
    </source>
</evidence>
<keyword evidence="4" id="KW-1185">Reference proteome</keyword>
<dbReference type="Pfam" id="PF00078">
    <property type="entry name" value="RVT_1"/>
    <property type="match status" value="1"/>
</dbReference>
<reference evidence="3 4" key="1">
    <citation type="submission" date="2017-11" db="EMBL/GenBank/DDBJ databases">
        <title>De-novo sequencing of pomegranate (Punica granatum L.) genome.</title>
        <authorList>
            <person name="Akparov Z."/>
            <person name="Amiraslanov A."/>
            <person name="Hajiyeva S."/>
            <person name="Abbasov M."/>
            <person name="Kaur K."/>
            <person name="Hamwieh A."/>
            <person name="Solovyev V."/>
            <person name="Salamov A."/>
            <person name="Braich B."/>
            <person name="Kosarev P."/>
            <person name="Mahmoud A."/>
            <person name="Hajiyev E."/>
            <person name="Babayeva S."/>
            <person name="Izzatullayeva V."/>
            <person name="Mammadov A."/>
            <person name="Mammadov A."/>
            <person name="Sharifova S."/>
            <person name="Ojaghi J."/>
            <person name="Eynullazada K."/>
            <person name="Bayramov B."/>
            <person name="Abdulazimova A."/>
            <person name="Shahmuradov I."/>
        </authorList>
    </citation>
    <scope>NUCLEOTIDE SEQUENCE [LARGE SCALE GENOMIC DNA]</scope>
    <source>
        <strain evidence="4">cv. AG2017</strain>
        <tissue evidence="3">Leaf</tissue>
    </source>
</reference>
<feature type="domain" description="G-patch" evidence="2">
    <location>
        <begin position="700"/>
        <end position="746"/>
    </location>
</feature>
<dbReference type="EMBL" id="PGOL01001040">
    <property type="protein sequence ID" value="PKI61416.1"/>
    <property type="molecule type" value="Genomic_DNA"/>
</dbReference>
<evidence type="ECO:0000313" key="3">
    <source>
        <dbReference type="EMBL" id="PKI61416.1"/>
    </source>
</evidence>
<name>A0A2I0K138_PUNGR</name>
<dbReference type="SUPFAM" id="SSF56672">
    <property type="entry name" value="DNA/RNA polymerases"/>
    <property type="match status" value="1"/>
</dbReference>
<dbReference type="InterPro" id="IPR043502">
    <property type="entry name" value="DNA/RNA_pol_sf"/>
</dbReference>
<dbReference type="GO" id="GO:0003676">
    <property type="term" value="F:nucleic acid binding"/>
    <property type="evidence" value="ECO:0007669"/>
    <property type="project" value="InterPro"/>
</dbReference>
<feature type="compositionally biased region" description="Low complexity" evidence="1">
    <location>
        <begin position="273"/>
        <end position="293"/>
    </location>
</feature>
<dbReference type="InterPro" id="IPR000467">
    <property type="entry name" value="G_patch_dom"/>
</dbReference>
<comment type="caution">
    <text evidence="3">The sequence shown here is derived from an EMBL/GenBank/DDBJ whole genome shotgun (WGS) entry which is preliminary data.</text>
</comment>
<feature type="region of interest" description="Disordered" evidence="1">
    <location>
        <begin position="162"/>
        <end position="199"/>
    </location>
</feature>
<feature type="region of interest" description="Disordered" evidence="1">
    <location>
        <begin position="448"/>
        <end position="477"/>
    </location>
</feature>
<dbReference type="Proteomes" id="UP000233551">
    <property type="component" value="Unassembled WGS sequence"/>
</dbReference>
<dbReference type="InterPro" id="IPR036397">
    <property type="entry name" value="RNaseH_sf"/>
</dbReference>
<evidence type="ECO:0000256" key="1">
    <source>
        <dbReference type="SAM" id="MobiDB-lite"/>
    </source>
</evidence>
<dbReference type="SUPFAM" id="SSF53098">
    <property type="entry name" value="Ribonuclease H-like"/>
    <property type="match status" value="1"/>
</dbReference>
<dbReference type="InterPro" id="IPR043128">
    <property type="entry name" value="Rev_trsase/Diguanyl_cyclase"/>
</dbReference>
<dbReference type="Gene3D" id="1.10.340.70">
    <property type="match status" value="1"/>
</dbReference>
<accession>A0A2I0K138</accession>
<dbReference type="Gene3D" id="3.30.420.10">
    <property type="entry name" value="Ribonuclease H-like superfamily/Ribonuclease H"/>
    <property type="match status" value="3"/>
</dbReference>
<dbReference type="Gene3D" id="3.30.70.270">
    <property type="match status" value="1"/>
</dbReference>
<dbReference type="CDD" id="cd01647">
    <property type="entry name" value="RT_LTR"/>
    <property type="match status" value="1"/>
</dbReference>
<gene>
    <name evidence="3" type="ORF">CRG98_018190</name>
</gene>
<dbReference type="PANTHER" id="PTHR48475">
    <property type="entry name" value="RIBONUCLEASE H"/>
    <property type="match status" value="1"/>
</dbReference>
<feature type="region of interest" description="Disordered" evidence="1">
    <location>
        <begin position="237"/>
        <end position="300"/>
    </location>
</feature>
<evidence type="ECO:0000313" key="4">
    <source>
        <dbReference type="Proteomes" id="UP000233551"/>
    </source>
</evidence>
<dbReference type="InterPro" id="IPR012337">
    <property type="entry name" value="RNaseH-like_sf"/>
</dbReference>
<feature type="compositionally biased region" description="Basic and acidic residues" evidence="1">
    <location>
        <begin position="162"/>
        <end position="173"/>
    </location>
</feature>
<organism evidence="3 4">
    <name type="scientific">Punica granatum</name>
    <name type="common">Pomegranate</name>
    <dbReference type="NCBI Taxonomy" id="22663"/>
    <lineage>
        <taxon>Eukaryota</taxon>
        <taxon>Viridiplantae</taxon>
        <taxon>Streptophyta</taxon>
        <taxon>Embryophyta</taxon>
        <taxon>Tracheophyta</taxon>
        <taxon>Spermatophyta</taxon>
        <taxon>Magnoliopsida</taxon>
        <taxon>eudicotyledons</taxon>
        <taxon>Gunneridae</taxon>
        <taxon>Pentapetalae</taxon>
        <taxon>rosids</taxon>
        <taxon>malvids</taxon>
        <taxon>Myrtales</taxon>
        <taxon>Lythraceae</taxon>
        <taxon>Punica</taxon>
    </lineage>
</organism>
<dbReference type="PANTHER" id="PTHR48475:SF1">
    <property type="entry name" value="RNASE H TYPE-1 DOMAIN-CONTAINING PROTEIN"/>
    <property type="match status" value="1"/>
</dbReference>
<dbReference type="PROSITE" id="PS50174">
    <property type="entry name" value="G_PATCH"/>
    <property type="match status" value="1"/>
</dbReference>
<dbReference type="STRING" id="22663.A0A2I0K138"/>